<dbReference type="EMBL" id="JACHYB010000001">
    <property type="protein sequence ID" value="MBB3186271.1"/>
    <property type="molecule type" value="Genomic_DNA"/>
</dbReference>
<dbReference type="Pfam" id="PF08241">
    <property type="entry name" value="Methyltransf_11"/>
    <property type="match status" value="1"/>
</dbReference>
<dbReference type="InterPro" id="IPR013216">
    <property type="entry name" value="Methyltransf_11"/>
</dbReference>
<evidence type="ECO:0000313" key="3">
    <source>
        <dbReference type="Proteomes" id="UP000544222"/>
    </source>
</evidence>
<gene>
    <name evidence="2" type="ORF">FHX64_000434</name>
</gene>
<evidence type="ECO:0000313" key="2">
    <source>
        <dbReference type="EMBL" id="MBB3186271.1"/>
    </source>
</evidence>
<proteinExistence type="predicted"/>
<sequence length="276" mass="31821">MEKNKAGYATYKTNHMQSLKRTIESIHEKGLIFILKKRLSKLRGGKISHFSLLKELLENKNGLEIGGPSSIFQDKGVIPIYKFIKTLDGCNFSTQTIWEGNIESGNPYFYYPDKNGIQYISEAADLSVIKDASYDFVISSNCLEHVANPLQAIQEWIRVIKPNGIILLALPNKAYCFDHYRPITSFDHLIKDFQNNIQEDDLTHLNEILQLHDLTMDLPAGDKDQFKSRSLKNLENRTLHHHVFDIDLLKSIFHYFKLEILLTHKGRDYVIVGKKI</sequence>
<protein>
    <submittedName>
        <fullName evidence="2">SAM-dependent methyltransferase</fullName>
    </submittedName>
</protein>
<keyword evidence="2" id="KW-0808">Transferase</keyword>
<dbReference type="CDD" id="cd02440">
    <property type="entry name" value="AdoMet_MTases"/>
    <property type="match status" value="1"/>
</dbReference>
<evidence type="ECO:0000259" key="1">
    <source>
        <dbReference type="Pfam" id="PF08241"/>
    </source>
</evidence>
<dbReference type="InterPro" id="IPR029063">
    <property type="entry name" value="SAM-dependent_MTases_sf"/>
</dbReference>
<dbReference type="Proteomes" id="UP000544222">
    <property type="component" value="Unassembled WGS sequence"/>
</dbReference>
<keyword evidence="3" id="KW-1185">Reference proteome</keyword>
<keyword evidence="2" id="KW-0489">Methyltransferase</keyword>
<dbReference type="GO" id="GO:0008757">
    <property type="term" value="F:S-adenosylmethionine-dependent methyltransferase activity"/>
    <property type="evidence" value="ECO:0007669"/>
    <property type="project" value="InterPro"/>
</dbReference>
<name>A0A7W5DNZ7_9PORP</name>
<accession>A0A7W5DNZ7</accession>
<organism evidence="2 3">
    <name type="scientific">Microbacter margulisiae</name>
    <dbReference type="NCBI Taxonomy" id="1350067"/>
    <lineage>
        <taxon>Bacteria</taxon>
        <taxon>Pseudomonadati</taxon>
        <taxon>Bacteroidota</taxon>
        <taxon>Bacteroidia</taxon>
        <taxon>Bacteroidales</taxon>
        <taxon>Porphyromonadaceae</taxon>
        <taxon>Microbacter</taxon>
    </lineage>
</organism>
<comment type="caution">
    <text evidence="2">The sequence shown here is derived from an EMBL/GenBank/DDBJ whole genome shotgun (WGS) entry which is preliminary data.</text>
</comment>
<dbReference type="GO" id="GO:0032259">
    <property type="term" value="P:methylation"/>
    <property type="evidence" value="ECO:0007669"/>
    <property type="project" value="UniProtKB-KW"/>
</dbReference>
<feature type="domain" description="Methyltransferase type 11" evidence="1">
    <location>
        <begin position="117"/>
        <end position="167"/>
    </location>
</feature>
<dbReference type="AlphaFoldDB" id="A0A7W5DNZ7"/>
<dbReference type="Gene3D" id="3.40.50.150">
    <property type="entry name" value="Vaccinia Virus protein VP39"/>
    <property type="match status" value="1"/>
</dbReference>
<reference evidence="2 3" key="1">
    <citation type="submission" date="2020-08" db="EMBL/GenBank/DDBJ databases">
        <title>Genomic Encyclopedia of Type Strains, Phase IV (KMG-IV): sequencing the most valuable type-strain genomes for metagenomic binning, comparative biology and taxonomic classification.</title>
        <authorList>
            <person name="Goeker M."/>
        </authorList>
    </citation>
    <scope>NUCLEOTIDE SEQUENCE [LARGE SCALE GENOMIC DNA]</scope>
    <source>
        <strain evidence="2 3">DSM 27471</strain>
    </source>
</reference>
<dbReference type="SUPFAM" id="SSF53335">
    <property type="entry name" value="S-adenosyl-L-methionine-dependent methyltransferases"/>
    <property type="match status" value="1"/>
</dbReference>